<dbReference type="Gene3D" id="1.20.120.450">
    <property type="entry name" value="dinb family like domain"/>
    <property type="match status" value="1"/>
</dbReference>
<feature type="domain" description="Mycothiol-dependent maleylpyruvate isomerase metal-binding" evidence="1">
    <location>
        <begin position="15"/>
        <end position="127"/>
    </location>
</feature>
<accession>A0A6L3W1I3</accession>
<organism evidence="2 3">
    <name type="scientific">Actinomadura montaniterrae</name>
    <dbReference type="NCBI Taxonomy" id="1803903"/>
    <lineage>
        <taxon>Bacteria</taxon>
        <taxon>Bacillati</taxon>
        <taxon>Actinomycetota</taxon>
        <taxon>Actinomycetes</taxon>
        <taxon>Streptosporangiales</taxon>
        <taxon>Thermomonosporaceae</taxon>
        <taxon>Actinomadura</taxon>
    </lineage>
</organism>
<dbReference type="NCBIfam" id="TIGR03086">
    <property type="entry name" value="TIGR03086 family metal-binding protein"/>
    <property type="match status" value="1"/>
</dbReference>
<dbReference type="OrthoDB" id="5185819at2"/>
<gene>
    <name evidence="2" type="ORF">F9B16_05515</name>
</gene>
<dbReference type="Proteomes" id="UP000483004">
    <property type="component" value="Unassembled WGS sequence"/>
</dbReference>
<dbReference type="AlphaFoldDB" id="A0A6L3W1I3"/>
<keyword evidence="3" id="KW-1185">Reference proteome</keyword>
<reference evidence="2 3" key="1">
    <citation type="submission" date="2019-09" db="EMBL/GenBank/DDBJ databases">
        <title>Actinomadura physcomitrii sp. nov., a novel actinomycete isolated from moss [Physcomitrium sphaericum (Ludw) Fuernr].</title>
        <authorList>
            <person name="Liu C."/>
            <person name="Zhuang X."/>
        </authorList>
    </citation>
    <scope>NUCLEOTIDE SEQUENCE [LARGE SCALE GENOMIC DNA]</scope>
    <source>
        <strain evidence="2 3">CYP1-1B</strain>
    </source>
</reference>
<dbReference type="GO" id="GO:0046872">
    <property type="term" value="F:metal ion binding"/>
    <property type="evidence" value="ECO:0007669"/>
    <property type="project" value="InterPro"/>
</dbReference>
<dbReference type="SUPFAM" id="SSF109854">
    <property type="entry name" value="DinB/YfiT-like putative metalloenzymes"/>
    <property type="match status" value="1"/>
</dbReference>
<dbReference type="InterPro" id="IPR017520">
    <property type="entry name" value="CHP03086"/>
</dbReference>
<dbReference type="NCBIfam" id="TIGR03083">
    <property type="entry name" value="maleylpyruvate isomerase family mycothiol-dependent enzyme"/>
    <property type="match status" value="1"/>
</dbReference>
<dbReference type="RefSeq" id="WP_151538736.1">
    <property type="nucleotide sequence ID" value="NZ_WBMR01000009.1"/>
</dbReference>
<dbReference type="InterPro" id="IPR034660">
    <property type="entry name" value="DinB/YfiT-like"/>
</dbReference>
<dbReference type="EMBL" id="WBMR01000009">
    <property type="protein sequence ID" value="KAB2388025.1"/>
    <property type="molecule type" value="Genomic_DNA"/>
</dbReference>
<dbReference type="InterPro" id="IPR024344">
    <property type="entry name" value="MDMPI_metal-binding"/>
</dbReference>
<evidence type="ECO:0000313" key="3">
    <source>
        <dbReference type="Proteomes" id="UP000483004"/>
    </source>
</evidence>
<name>A0A6L3W1I3_9ACTN</name>
<evidence type="ECO:0000259" key="1">
    <source>
        <dbReference type="Pfam" id="PF11716"/>
    </source>
</evidence>
<sequence>MDDRPILRSLGITLEAWRALMDRLTAADLVLATPNPGWDVADVIGHSIAVTRKFAAFAAGATDRPRTPEHGLIGDDHRTAFDDAAAEALAAWRGADPRRQCHLPTFPAELAAGINLIDLLAHGWDIRQATGAAFHCPDEVWSAGLDAARRTVGEHRSPEHYAPELPVEPDASAETRFLRYLGRQAVHVW</sequence>
<proteinExistence type="predicted"/>
<evidence type="ECO:0000313" key="2">
    <source>
        <dbReference type="EMBL" id="KAB2388025.1"/>
    </source>
</evidence>
<protein>
    <submittedName>
        <fullName evidence="2">TIGR03086 family protein</fullName>
    </submittedName>
</protein>
<dbReference type="Pfam" id="PF11716">
    <property type="entry name" value="MDMPI_N"/>
    <property type="match status" value="1"/>
</dbReference>
<dbReference type="InterPro" id="IPR017517">
    <property type="entry name" value="Maleyloyr_isom"/>
</dbReference>
<comment type="caution">
    <text evidence="2">The sequence shown here is derived from an EMBL/GenBank/DDBJ whole genome shotgun (WGS) entry which is preliminary data.</text>
</comment>